<evidence type="ECO:0000313" key="1">
    <source>
        <dbReference type="EMBL" id="PKF72002.1"/>
    </source>
</evidence>
<dbReference type="AlphaFoldDB" id="A0A2I0CS83"/>
<reference evidence="2" key="1">
    <citation type="submission" date="2017-12" db="EMBL/GenBank/DDBJ databases">
        <authorList>
            <person name="Yu X.-Y."/>
        </authorList>
    </citation>
    <scope>NUCLEOTIDE SEQUENCE [LARGE SCALE GENOMIC DNA]</scope>
    <source>
        <strain evidence="2">ZYSR67-Z</strain>
    </source>
</reference>
<gene>
    <name evidence="1" type="ORF">CW360_04140</name>
</gene>
<organism evidence="1 2">
    <name type="scientific">Pseudomonas fluvialis</name>
    <dbReference type="NCBI Taxonomy" id="1793966"/>
    <lineage>
        <taxon>Bacteria</taxon>
        <taxon>Pseudomonadati</taxon>
        <taxon>Pseudomonadota</taxon>
        <taxon>Gammaproteobacteria</taxon>
        <taxon>Pseudomonadales</taxon>
        <taxon>Pseudomonadaceae</taxon>
        <taxon>Pseudomonas</taxon>
    </lineage>
</organism>
<sequence length="174" mass="19951">MAYEPYTRTNQKLHFCGLALENWLRAERDSSFASAAQIQAEREAALFHLHGALLALCHEIAHSYRLPDASWPALEHFLNEHYLSRSPCPELSELFELSRQSDSWLAGACEAYRLLLLPPQAPRKIKQDATLALIQAVNLDEQEDEPLLSRETIQQWRGQLKALVLRFRDSLTEI</sequence>
<dbReference type="InterPro" id="IPR046493">
    <property type="entry name" value="DUF6586"/>
</dbReference>
<name>A0A2I0CS83_9PSED</name>
<dbReference type="RefSeq" id="WP_101192843.1">
    <property type="nucleotide sequence ID" value="NZ_PIYS01000005.1"/>
</dbReference>
<accession>A0A2I0CS83</accession>
<dbReference type="Pfam" id="PF20227">
    <property type="entry name" value="DUF6586"/>
    <property type="match status" value="1"/>
</dbReference>
<proteinExistence type="predicted"/>
<dbReference type="EMBL" id="PIYS01000005">
    <property type="protein sequence ID" value="PKF72002.1"/>
    <property type="molecule type" value="Genomic_DNA"/>
</dbReference>
<comment type="caution">
    <text evidence="1">The sequence shown here is derived from an EMBL/GenBank/DDBJ whole genome shotgun (WGS) entry which is preliminary data.</text>
</comment>
<protein>
    <submittedName>
        <fullName evidence="1">PasA protein</fullName>
    </submittedName>
</protein>
<dbReference type="Proteomes" id="UP000242861">
    <property type="component" value="Unassembled WGS sequence"/>
</dbReference>
<evidence type="ECO:0000313" key="2">
    <source>
        <dbReference type="Proteomes" id="UP000242861"/>
    </source>
</evidence>